<feature type="transmembrane region" description="Helical" evidence="1">
    <location>
        <begin position="212"/>
        <end position="238"/>
    </location>
</feature>
<evidence type="ECO:0000256" key="1">
    <source>
        <dbReference type="SAM" id="Phobius"/>
    </source>
</evidence>
<proteinExistence type="predicted"/>
<keyword evidence="3" id="KW-1185">Reference proteome</keyword>
<feature type="transmembrane region" description="Helical" evidence="1">
    <location>
        <begin position="172"/>
        <end position="192"/>
    </location>
</feature>
<feature type="transmembrane region" description="Helical" evidence="1">
    <location>
        <begin position="141"/>
        <end position="165"/>
    </location>
</feature>
<dbReference type="AlphaFoldDB" id="A0A0E3M7K8"/>
<feature type="transmembrane region" description="Helical" evidence="1">
    <location>
        <begin position="96"/>
        <end position="129"/>
    </location>
</feature>
<reference evidence="2 3" key="1">
    <citation type="journal article" date="2015" name="J. Biotechnol.">
        <title>Complete genome sequence of a malodorant-producing acetogen, Clostridium scatologenes ATCC 25775(T).</title>
        <authorList>
            <person name="Zhu Z."/>
            <person name="Guo T."/>
            <person name="Zheng H."/>
            <person name="Song T."/>
            <person name="Ouyang P."/>
            <person name="Xie J."/>
        </authorList>
    </citation>
    <scope>NUCLEOTIDE SEQUENCE [LARGE SCALE GENOMIC DNA]</scope>
    <source>
        <strain evidence="2 3">ATCC 25775</strain>
    </source>
</reference>
<gene>
    <name evidence="2" type="ORF">CSCA_1797</name>
</gene>
<keyword evidence="1" id="KW-1133">Transmembrane helix</keyword>
<dbReference type="EMBL" id="CP009933">
    <property type="protein sequence ID" value="AKA68922.1"/>
    <property type="molecule type" value="Genomic_DNA"/>
</dbReference>
<dbReference type="STRING" id="1548.CSCA_1797"/>
<dbReference type="Proteomes" id="UP000033115">
    <property type="component" value="Chromosome"/>
</dbReference>
<name>A0A0E3M7K8_CLOSL</name>
<evidence type="ECO:0000313" key="2">
    <source>
        <dbReference type="EMBL" id="AKA68922.1"/>
    </source>
</evidence>
<sequence>MKKLLKMEMYELTHDYICLLTIGMNFILGIFMASGYLENDYFNLPLGGYQVFIAMLHDSTGFIILTSVFIALLMGKSFSNRIIELKIMSGNSRSNVFLCKVFSILAVSTIAMLIFPIMGAVVITLRYGWNAPILQSIVTSFKIVVCSALLDFVIFSVIIFFGVIFRDTVRTVAASVITIFFNALYLAYANALKVPISMHPMRLLRTVLTNNSWYQFVMFSLYSIVLLSAILLVSYNIFRKCELK</sequence>
<keyword evidence="1" id="KW-0812">Transmembrane</keyword>
<dbReference type="RefSeq" id="WP_029161888.1">
    <property type="nucleotide sequence ID" value="NZ_CP009933.1"/>
</dbReference>
<keyword evidence="1" id="KW-0472">Membrane</keyword>
<dbReference type="KEGG" id="csq:CSCA_1797"/>
<evidence type="ECO:0000313" key="3">
    <source>
        <dbReference type="Proteomes" id="UP000033115"/>
    </source>
</evidence>
<protein>
    <submittedName>
        <fullName evidence="2">Uncharacterized protein</fullName>
    </submittedName>
</protein>
<dbReference type="HOGENOM" id="CLU_1132269_0_0_9"/>
<organism evidence="2 3">
    <name type="scientific">Clostridium scatologenes</name>
    <dbReference type="NCBI Taxonomy" id="1548"/>
    <lineage>
        <taxon>Bacteria</taxon>
        <taxon>Bacillati</taxon>
        <taxon>Bacillota</taxon>
        <taxon>Clostridia</taxon>
        <taxon>Eubacteriales</taxon>
        <taxon>Clostridiaceae</taxon>
        <taxon>Clostridium</taxon>
    </lineage>
</organism>
<feature type="transmembrane region" description="Helical" evidence="1">
    <location>
        <begin position="49"/>
        <end position="75"/>
    </location>
</feature>
<feature type="transmembrane region" description="Helical" evidence="1">
    <location>
        <begin position="16"/>
        <end position="37"/>
    </location>
</feature>
<accession>A0A0E3M7K8</accession>